<gene>
    <name evidence="2" type="ORF">PGT21_019255</name>
</gene>
<evidence type="ECO:0000256" key="1">
    <source>
        <dbReference type="SAM" id="SignalP"/>
    </source>
</evidence>
<dbReference type="EMBL" id="VSWC01000093">
    <property type="protein sequence ID" value="KAA1089473.1"/>
    <property type="molecule type" value="Genomic_DNA"/>
</dbReference>
<proteinExistence type="predicted"/>
<keyword evidence="1" id="KW-0732">Signal</keyword>
<protein>
    <submittedName>
        <fullName evidence="2">Uncharacterized protein</fullName>
    </submittedName>
</protein>
<evidence type="ECO:0000313" key="3">
    <source>
        <dbReference type="Proteomes" id="UP000324748"/>
    </source>
</evidence>
<dbReference type="AlphaFoldDB" id="A0A5B0NL43"/>
<dbReference type="Proteomes" id="UP000324748">
    <property type="component" value="Unassembled WGS sequence"/>
</dbReference>
<reference evidence="2 3" key="1">
    <citation type="submission" date="2019-05" db="EMBL/GenBank/DDBJ databases">
        <title>Emergence of the Ug99 lineage of the wheat stem rust pathogen through somatic hybridization.</title>
        <authorList>
            <person name="Li F."/>
            <person name="Upadhyaya N.M."/>
            <person name="Sperschneider J."/>
            <person name="Matny O."/>
            <person name="Nguyen-Phuc H."/>
            <person name="Mago R."/>
            <person name="Raley C."/>
            <person name="Miller M.E."/>
            <person name="Silverstein K.A.T."/>
            <person name="Henningsen E."/>
            <person name="Hirsch C.D."/>
            <person name="Visser B."/>
            <person name="Pretorius Z.A."/>
            <person name="Steffenson B.J."/>
            <person name="Schwessinger B."/>
            <person name="Dodds P.N."/>
            <person name="Figueroa M."/>
        </authorList>
    </citation>
    <scope>NUCLEOTIDE SEQUENCE [LARGE SCALE GENOMIC DNA]</scope>
    <source>
        <strain evidence="2">21-0</strain>
    </source>
</reference>
<keyword evidence="3" id="KW-1185">Reference proteome</keyword>
<sequence length="65" mass="7617">MKTVCHKLLYALFIPSFLKSVIAGCQNHRDKPWHFSRSITESDGNTYYIYQCGGCTYEIKRARRL</sequence>
<name>A0A5B0NL43_PUCGR</name>
<accession>A0A5B0NL43</accession>
<evidence type="ECO:0000313" key="2">
    <source>
        <dbReference type="EMBL" id="KAA1089473.1"/>
    </source>
</evidence>
<comment type="caution">
    <text evidence="2">The sequence shown here is derived from an EMBL/GenBank/DDBJ whole genome shotgun (WGS) entry which is preliminary data.</text>
</comment>
<organism evidence="2 3">
    <name type="scientific">Puccinia graminis f. sp. tritici</name>
    <dbReference type="NCBI Taxonomy" id="56615"/>
    <lineage>
        <taxon>Eukaryota</taxon>
        <taxon>Fungi</taxon>
        <taxon>Dikarya</taxon>
        <taxon>Basidiomycota</taxon>
        <taxon>Pucciniomycotina</taxon>
        <taxon>Pucciniomycetes</taxon>
        <taxon>Pucciniales</taxon>
        <taxon>Pucciniaceae</taxon>
        <taxon>Puccinia</taxon>
    </lineage>
</organism>
<feature type="chain" id="PRO_5022940136" evidence="1">
    <location>
        <begin position="24"/>
        <end position="65"/>
    </location>
</feature>
<feature type="signal peptide" evidence="1">
    <location>
        <begin position="1"/>
        <end position="23"/>
    </location>
</feature>